<dbReference type="AlphaFoldDB" id="A0A6N7PT21"/>
<proteinExistence type="predicted"/>
<evidence type="ECO:0000313" key="2">
    <source>
        <dbReference type="EMBL" id="MRG93405.1"/>
    </source>
</evidence>
<name>A0A6N7PT21_9BACT</name>
<feature type="compositionally biased region" description="Low complexity" evidence="1">
    <location>
        <begin position="57"/>
        <end position="66"/>
    </location>
</feature>
<organism evidence="2 3">
    <name type="scientific">Polyangium spumosum</name>
    <dbReference type="NCBI Taxonomy" id="889282"/>
    <lineage>
        <taxon>Bacteria</taxon>
        <taxon>Pseudomonadati</taxon>
        <taxon>Myxococcota</taxon>
        <taxon>Polyangia</taxon>
        <taxon>Polyangiales</taxon>
        <taxon>Polyangiaceae</taxon>
        <taxon>Polyangium</taxon>
    </lineage>
</organism>
<dbReference type="PROSITE" id="PS51257">
    <property type="entry name" value="PROKAR_LIPOPROTEIN"/>
    <property type="match status" value="1"/>
</dbReference>
<evidence type="ECO:0000256" key="1">
    <source>
        <dbReference type="SAM" id="MobiDB-lite"/>
    </source>
</evidence>
<feature type="compositionally biased region" description="Polar residues" evidence="1">
    <location>
        <begin position="42"/>
        <end position="54"/>
    </location>
</feature>
<dbReference type="Proteomes" id="UP000440224">
    <property type="component" value="Unassembled WGS sequence"/>
</dbReference>
<dbReference type="EMBL" id="WJIE01000004">
    <property type="protein sequence ID" value="MRG93405.1"/>
    <property type="molecule type" value="Genomic_DNA"/>
</dbReference>
<keyword evidence="3" id="KW-1185">Reference proteome</keyword>
<reference evidence="2 3" key="1">
    <citation type="submission" date="2019-10" db="EMBL/GenBank/DDBJ databases">
        <title>A soil myxobacterium in the family Polyangiaceae.</title>
        <authorList>
            <person name="Li Y."/>
            <person name="Wang J."/>
        </authorList>
    </citation>
    <scope>NUCLEOTIDE SEQUENCE [LARGE SCALE GENOMIC DNA]</scope>
    <source>
        <strain evidence="2 3">DSM 14734</strain>
    </source>
</reference>
<gene>
    <name evidence="2" type="ORF">GF068_16005</name>
</gene>
<comment type="caution">
    <text evidence="2">The sequence shown here is derived from an EMBL/GenBank/DDBJ whole genome shotgun (WGS) entry which is preliminary data.</text>
</comment>
<accession>A0A6N7PT21</accession>
<protein>
    <submittedName>
        <fullName evidence="2">Thiamine biosynthesis protein</fullName>
    </submittedName>
</protein>
<feature type="region of interest" description="Disordered" evidence="1">
    <location>
        <begin position="37"/>
        <end position="74"/>
    </location>
</feature>
<sequence length="218" mass="21889">MADPPSRGKPRAMPQANARPRRTWTVLFVATLAACSRGSAPSEVTSPAGGSSAVNEAGAATASAPPARSPRLDDPRWQRAMGEDPAGLAALADALGATGLVEALGDGGVIQRTALLALPLADDADLALGPLGGRALVTTGEERAAVLEALLGVAGRPADAREMLDPEGAGEAAAAVLSIANDASLPREHRALAVSAARALAEKKLLDPAKIPAELDPP</sequence>
<dbReference type="OrthoDB" id="9898112at2"/>
<evidence type="ECO:0000313" key="3">
    <source>
        <dbReference type="Proteomes" id="UP000440224"/>
    </source>
</evidence>
<feature type="region of interest" description="Disordered" evidence="1">
    <location>
        <begin position="1"/>
        <end position="20"/>
    </location>
</feature>